<protein>
    <submittedName>
        <fullName evidence="1">Uncharacterized protein</fullName>
    </submittedName>
</protein>
<gene>
    <name evidence="1" type="ORF">JTE90_011574</name>
</gene>
<keyword evidence="2" id="KW-1185">Reference proteome</keyword>
<dbReference type="AlphaFoldDB" id="A0AAV6TUL6"/>
<evidence type="ECO:0000313" key="2">
    <source>
        <dbReference type="Proteomes" id="UP000827092"/>
    </source>
</evidence>
<comment type="caution">
    <text evidence="1">The sequence shown here is derived from an EMBL/GenBank/DDBJ whole genome shotgun (WGS) entry which is preliminary data.</text>
</comment>
<accession>A0AAV6TUL6</accession>
<evidence type="ECO:0000313" key="1">
    <source>
        <dbReference type="EMBL" id="KAG8175687.1"/>
    </source>
</evidence>
<sequence>MIGLDSIMFPFYWNAVHSWQMNCANNRFSFILNSTVNIYHIRDGHPFVNTIDSLLEVEVVFRQSSWNDGLHSTTCFSFDNDWICFFIRHSHLNGDVLHAVFYGILMLEIYRLMMEFRIVPNELLEQLLMEFFNLH</sequence>
<name>A0AAV6TUL6_9ARAC</name>
<reference evidence="1 2" key="1">
    <citation type="journal article" date="2022" name="Nat. Ecol. Evol.">
        <title>A masculinizing supergene underlies an exaggerated male reproductive morph in a spider.</title>
        <authorList>
            <person name="Hendrickx F."/>
            <person name="De Corte Z."/>
            <person name="Sonet G."/>
            <person name="Van Belleghem S.M."/>
            <person name="Kostlbacher S."/>
            <person name="Vangestel C."/>
        </authorList>
    </citation>
    <scope>NUCLEOTIDE SEQUENCE [LARGE SCALE GENOMIC DNA]</scope>
    <source>
        <strain evidence="1">W744_W776</strain>
    </source>
</reference>
<dbReference type="Proteomes" id="UP000827092">
    <property type="component" value="Unassembled WGS sequence"/>
</dbReference>
<dbReference type="EMBL" id="JAFNEN010000963">
    <property type="protein sequence ID" value="KAG8175687.1"/>
    <property type="molecule type" value="Genomic_DNA"/>
</dbReference>
<organism evidence="1 2">
    <name type="scientific">Oedothorax gibbosus</name>
    <dbReference type="NCBI Taxonomy" id="931172"/>
    <lineage>
        <taxon>Eukaryota</taxon>
        <taxon>Metazoa</taxon>
        <taxon>Ecdysozoa</taxon>
        <taxon>Arthropoda</taxon>
        <taxon>Chelicerata</taxon>
        <taxon>Arachnida</taxon>
        <taxon>Araneae</taxon>
        <taxon>Araneomorphae</taxon>
        <taxon>Entelegynae</taxon>
        <taxon>Araneoidea</taxon>
        <taxon>Linyphiidae</taxon>
        <taxon>Erigoninae</taxon>
        <taxon>Oedothorax</taxon>
    </lineage>
</organism>
<proteinExistence type="predicted"/>